<feature type="transmembrane region" description="Helical" evidence="1">
    <location>
        <begin position="180"/>
        <end position="201"/>
    </location>
</feature>
<evidence type="ECO:0000256" key="1">
    <source>
        <dbReference type="SAM" id="Phobius"/>
    </source>
</evidence>
<evidence type="ECO:0000259" key="2">
    <source>
        <dbReference type="Pfam" id="PF07786"/>
    </source>
</evidence>
<feature type="transmembrane region" description="Helical" evidence="1">
    <location>
        <begin position="14"/>
        <end position="33"/>
    </location>
</feature>
<dbReference type="Proteomes" id="UP000307874">
    <property type="component" value="Unassembled WGS sequence"/>
</dbReference>
<keyword evidence="1" id="KW-0472">Membrane</keyword>
<dbReference type="InterPro" id="IPR012429">
    <property type="entry name" value="HGSNAT_cat"/>
</dbReference>
<sequence length="311" mass="33890">MNEKTTPATKSRRIHAIDAARGIALIAMAIYHFVWDLDFFGYVSPGLSTRGGWAIFAHLDAASFLFLAGYSLWMAHGASLRPRSFLRRLAILAAASLAITAVSFFATPDAIIYFGILHIIAVASVIGLLFRRVPAVITLVIAAIALLAPHLVRFDALDPRYLAWIGMAAHPYPSSDYVPLLPWIAPFLAGFAASKLTLSWLRRQKQLPATENPLTFLGRHSLIFYLVHQPVLYGLVYVATLVAPPNPAPAYLSGCQAACEQTDEAGFCRSYCACTLDALEQEGLLAPLMRNQTTDKDAVALGRIAMSCSIR</sequence>
<reference evidence="3 4" key="1">
    <citation type="submission" date="2019-06" db="EMBL/GenBank/DDBJ databases">
        <title>Martelella lutilitoris sp. nov., isolated from a tidal mudflat.</title>
        <authorList>
            <person name="Kim Y.-J."/>
        </authorList>
    </citation>
    <scope>NUCLEOTIDE SEQUENCE [LARGE SCALE GENOMIC DNA]</scope>
    <source>
        <strain evidence="3 4">GH2-6</strain>
    </source>
</reference>
<dbReference type="AlphaFoldDB" id="A0A5C4JNT4"/>
<dbReference type="Pfam" id="PF07786">
    <property type="entry name" value="HGSNAT_cat"/>
    <property type="match status" value="1"/>
</dbReference>
<dbReference type="OrthoDB" id="9807591at2"/>
<feature type="transmembrane region" description="Helical" evidence="1">
    <location>
        <begin position="135"/>
        <end position="152"/>
    </location>
</feature>
<protein>
    <submittedName>
        <fullName evidence="3">DUF1624 domain-containing protein</fullName>
    </submittedName>
</protein>
<feature type="transmembrane region" description="Helical" evidence="1">
    <location>
        <begin position="111"/>
        <end position="130"/>
    </location>
</feature>
<keyword evidence="1" id="KW-1133">Transmembrane helix</keyword>
<keyword evidence="4" id="KW-1185">Reference proteome</keyword>
<comment type="caution">
    <text evidence="3">The sequence shown here is derived from an EMBL/GenBank/DDBJ whole genome shotgun (WGS) entry which is preliminary data.</text>
</comment>
<gene>
    <name evidence="3" type="ORF">FF124_15685</name>
</gene>
<proteinExistence type="predicted"/>
<name>A0A5C4JNT4_9HYPH</name>
<accession>A0A5C4JNT4</accession>
<keyword evidence="1" id="KW-0812">Transmembrane</keyword>
<evidence type="ECO:0000313" key="3">
    <source>
        <dbReference type="EMBL" id="TNB46987.1"/>
    </source>
</evidence>
<feature type="transmembrane region" description="Helical" evidence="1">
    <location>
        <begin position="85"/>
        <end position="105"/>
    </location>
</feature>
<feature type="domain" description="Heparan-alpha-glucosaminide N-acetyltransferase catalytic" evidence="2">
    <location>
        <begin position="13"/>
        <end position="230"/>
    </location>
</feature>
<feature type="transmembrane region" description="Helical" evidence="1">
    <location>
        <begin position="53"/>
        <end position="73"/>
    </location>
</feature>
<dbReference type="EMBL" id="VCLB01000008">
    <property type="protein sequence ID" value="TNB46987.1"/>
    <property type="molecule type" value="Genomic_DNA"/>
</dbReference>
<organism evidence="3 4">
    <name type="scientific">Martelella lutilitoris</name>
    <dbReference type="NCBI Taxonomy" id="2583532"/>
    <lineage>
        <taxon>Bacteria</taxon>
        <taxon>Pseudomonadati</taxon>
        <taxon>Pseudomonadota</taxon>
        <taxon>Alphaproteobacteria</taxon>
        <taxon>Hyphomicrobiales</taxon>
        <taxon>Aurantimonadaceae</taxon>
        <taxon>Martelella</taxon>
    </lineage>
</organism>
<dbReference type="RefSeq" id="WP_138749424.1">
    <property type="nucleotide sequence ID" value="NZ_VCLB01000008.1"/>
</dbReference>
<feature type="transmembrane region" description="Helical" evidence="1">
    <location>
        <begin position="222"/>
        <end position="243"/>
    </location>
</feature>
<evidence type="ECO:0000313" key="4">
    <source>
        <dbReference type="Proteomes" id="UP000307874"/>
    </source>
</evidence>